<feature type="compositionally biased region" description="Acidic residues" evidence="1">
    <location>
        <begin position="15"/>
        <end position="29"/>
    </location>
</feature>
<feature type="region of interest" description="Disordered" evidence="1">
    <location>
        <begin position="1"/>
        <end position="43"/>
    </location>
</feature>
<name>A0A2N9E586_FAGSY</name>
<evidence type="ECO:0000313" key="2">
    <source>
        <dbReference type="EMBL" id="SPC74127.1"/>
    </source>
</evidence>
<protein>
    <submittedName>
        <fullName evidence="2">Uncharacterized protein</fullName>
    </submittedName>
</protein>
<dbReference type="AlphaFoldDB" id="A0A2N9E586"/>
<dbReference type="EMBL" id="OIVN01000092">
    <property type="protein sequence ID" value="SPC74127.1"/>
    <property type="molecule type" value="Genomic_DNA"/>
</dbReference>
<accession>A0A2N9E586</accession>
<evidence type="ECO:0000256" key="1">
    <source>
        <dbReference type="SAM" id="MobiDB-lite"/>
    </source>
</evidence>
<organism evidence="2">
    <name type="scientific">Fagus sylvatica</name>
    <name type="common">Beechnut</name>
    <dbReference type="NCBI Taxonomy" id="28930"/>
    <lineage>
        <taxon>Eukaryota</taxon>
        <taxon>Viridiplantae</taxon>
        <taxon>Streptophyta</taxon>
        <taxon>Embryophyta</taxon>
        <taxon>Tracheophyta</taxon>
        <taxon>Spermatophyta</taxon>
        <taxon>Magnoliopsida</taxon>
        <taxon>eudicotyledons</taxon>
        <taxon>Gunneridae</taxon>
        <taxon>Pentapetalae</taxon>
        <taxon>rosids</taxon>
        <taxon>fabids</taxon>
        <taxon>Fagales</taxon>
        <taxon>Fagaceae</taxon>
        <taxon>Fagus</taxon>
    </lineage>
</organism>
<gene>
    <name evidence="2" type="ORF">FSB_LOCUS2009</name>
</gene>
<proteinExistence type="predicted"/>
<sequence>MGHVGKEVKISGGSEADEGTGGGDEDDVVTDFGERRERGVLTE</sequence>
<feature type="compositionally biased region" description="Basic and acidic residues" evidence="1">
    <location>
        <begin position="32"/>
        <end position="43"/>
    </location>
</feature>
<reference evidence="2" key="1">
    <citation type="submission" date="2018-02" db="EMBL/GenBank/DDBJ databases">
        <authorList>
            <person name="Cohen D.B."/>
            <person name="Kent A.D."/>
        </authorList>
    </citation>
    <scope>NUCLEOTIDE SEQUENCE</scope>
</reference>